<sequence length="23" mass="2551">MTKPTSRNIPTELQTPVPPENSL</sequence>
<evidence type="ECO:0000313" key="2">
    <source>
        <dbReference type="EMBL" id="JAE28243.1"/>
    </source>
</evidence>
<proteinExistence type="predicted"/>
<reference evidence="2" key="1">
    <citation type="submission" date="2014-09" db="EMBL/GenBank/DDBJ databases">
        <authorList>
            <person name="Magalhaes I.L.F."/>
            <person name="Oliveira U."/>
            <person name="Santos F.R."/>
            <person name="Vidigal T.H.D.A."/>
            <person name="Brescovit A.D."/>
            <person name="Santos A.J."/>
        </authorList>
    </citation>
    <scope>NUCLEOTIDE SEQUENCE</scope>
    <source>
        <tissue evidence="2">Shoot tissue taken approximately 20 cm above the soil surface</tissue>
    </source>
</reference>
<dbReference type="EMBL" id="GBRH01169653">
    <property type="protein sequence ID" value="JAE28243.1"/>
    <property type="molecule type" value="Transcribed_RNA"/>
</dbReference>
<feature type="region of interest" description="Disordered" evidence="1">
    <location>
        <begin position="1"/>
        <end position="23"/>
    </location>
</feature>
<dbReference type="AlphaFoldDB" id="A0A0A9H5R1"/>
<accession>A0A0A9H5R1</accession>
<organism evidence="2">
    <name type="scientific">Arundo donax</name>
    <name type="common">Giant reed</name>
    <name type="synonym">Donax arundinaceus</name>
    <dbReference type="NCBI Taxonomy" id="35708"/>
    <lineage>
        <taxon>Eukaryota</taxon>
        <taxon>Viridiplantae</taxon>
        <taxon>Streptophyta</taxon>
        <taxon>Embryophyta</taxon>
        <taxon>Tracheophyta</taxon>
        <taxon>Spermatophyta</taxon>
        <taxon>Magnoliopsida</taxon>
        <taxon>Liliopsida</taxon>
        <taxon>Poales</taxon>
        <taxon>Poaceae</taxon>
        <taxon>PACMAD clade</taxon>
        <taxon>Arundinoideae</taxon>
        <taxon>Arundineae</taxon>
        <taxon>Arundo</taxon>
    </lineage>
</organism>
<evidence type="ECO:0000256" key="1">
    <source>
        <dbReference type="SAM" id="MobiDB-lite"/>
    </source>
</evidence>
<reference evidence="2" key="2">
    <citation type="journal article" date="2015" name="Data Brief">
        <title>Shoot transcriptome of the giant reed, Arundo donax.</title>
        <authorList>
            <person name="Barrero R.A."/>
            <person name="Guerrero F.D."/>
            <person name="Moolhuijzen P."/>
            <person name="Goolsby J.A."/>
            <person name="Tidwell J."/>
            <person name="Bellgard S.E."/>
            <person name="Bellgard M.I."/>
        </authorList>
    </citation>
    <scope>NUCLEOTIDE SEQUENCE</scope>
    <source>
        <tissue evidence="2">Shoot tissue taken approximately 20 cm above the soil surface</tissue>
    </source>
</reference>
<name>A0A0A9H5R1_ARUDO</name>
<protein>
    <submittedName>
        <fullName evidence="2">Uncharacterized protein</fullName>
    </submittedName>
</protein>
<feature type="compositionally biased region" description="Polar residues" evidence="1">
    <location>
        <begin position="1"/>
        <end position="14"/>
    </location>
</feature>